<comment type="caution">
    <text evidence="1">The sequence shown here is derived from an EMBL/GenBank/DDBJ whole genome shotgun (WGS) entry which is preliminary data.</text>
</comment>
<dbReference type="EMBL" id="JAAXLS010000005">
    <property type="protein sequence ID" value="NKQ53319.1"/>
    <property type="molecule type" value="Genomic_DNA"/>
</dbReference>
<organism evidence="1 2">
    <name type="scientific">Amycolatopsis acididurans</name>
    <dbReference type="NCBI Taxonomy" id="2724524"/>
    <lineage>
        <taxon>Bacteria</taxon>
        <taxon>Bacillati</taxon>
        <taxon>Actinomycetota</taxon>
        <taxon>Actinomycetes</taxon>
        <taxon>Pseudonocardiales</taxon>
        <taxon>Pseudonocardiaceae</taxon>
        <taxon>Amycolatopsis</taxon>
    </lineage>
</organism>
<dbReference type="RefSeq" id="WP_168514145.1">
    <property type="nucleotide sequence ID" value="NZ_JAAXLS010000005.1"/>
</dbReference>
<protein>
    <submittedName>
        <fullName evidence="1">Uncharacterized protein</fullName>
    </submittedName>
</protein>
<dbReference type="Proteomes" id="UP000715441">
    <property type="component" value="Unassembled WGS sequence"/>
</dbReference>
<gene>
    <name evidence="1" type="ORF">HFP15_10540</name>
</gene>
<proteinExistence type="predicted"/>
<reference evidence="1 2" key="1">
    <citation type="submission" date="2020-04" db="EMBL/GenBank/DDBJ databases">
        <title>Novel species.</title>
        <authorList>
            <person name="Teo W.F.A."/>
            <person name="Lipun K."/>
            <person name="Srisuk N."/>
            <person name="Duangmal K."/>
        </authorList>
    </citation>
    <scope>NUCLEOTIDE SEQUENCE [LARGE SCALE GENOMIC DNA]</scope>
    <source>
        <strain evidence="1 2">K13G38</strain>
    </source>
</reference>
<name>A0ABX1J2X4_9PSEU</name>
<keyword evidence="2" id="KW-1185">Reference proteome</keyword>
<sequence length="136" mass="14929">MTRTQRDLFGNTITAADQASGRRITNDMSLVEKVLEVAELEGYVLVGVAEKVYRKESKNQITATTADEAHMVHQLLDTNWLTKGGVHTYQCGGREGPGNSVLVPRKSKEKARQWRALAPIAGKDARHAVADDQRAG</sequence>
<evidence type="ECO:0000313" key="1">
    <source>
        <dbReference type="EMBL" id="NKQ53319.1"/>
    </source>
</evidence>
<accession>A0ABX1J2X4</accession>
<evidence type="ECO:0000313" key="2">
    <source>
        <dbReference type="Proteomes" id="UP000715441"/>
    </source>
</evidence>